<evidence type="ECO:0000256" key="1">
    <source>
        <dbReference type="ARBA" id="ARBA00000971"/>
    </source>
</evidence>
<keyword evidence="7" id="KW-0812">Transmembrane</keyword>
<evidence type="ECO:0000256" key="2">
    <source>
        <dbReference type="ARBA" id="ARBA00013194"/>
    </source>
</evidence>
<evidence type="ECO:0000256" key="6">
    <source>
        <dbReference type="SAM" id="MobiDB-lite"/>
    </source>
</evidence>
<dbReference type="SMART" id="SM00028">
    <property type="entry name" value="TPR"/>
    <property type="match status" value="3"/>
</dbReference>
<dbReference type="PANTHER" id="PTHR46512">
    <property type="entry name" value="PEPTIDYLPROLYL ISOMERASE"/>
    <property type="match status" value="1"/>
</dbReference>
<gene>
    <name evidence="8" type="ORF">PGLA1383_LOCUS15579</name>
</gene>
<keyword evidence="9" id="KW-1185">Reference proteome</keyword>
<dbReference type="InterPro" id="IPR019734">
    <property type="entry name" value="TPR_rpt"/>
</dbReference>
<proteinExistence type="predicted"/>
<dbReference type="EMBL" id="CAJNNV010009214">
    <property type="protein sequence ID" value="CAE8597128.1"/>
    <property type="molecule type" value="Genomic_DNA"/>
</dbReference>
<dbReference type="AlphaFoldDB" id="A0A813EDC0"/>
<comment type="caution">
    <text evidence="8">The sequence shown here is derived from an EMBL/GenBank/DDBJ whole genome shotgun (WGS) entry which is preliminary data.</text>
</comment>
<dbReference type="GO" id="GO:0003755">
    <property type="term" value="F:peptidyl-prolyl cis-trans isomerase activity"/>
    <property type="evidence" value="ECO:0007669"/>
    <property type="project" value="UniProtKB-EC"/>
</dbReference>
<keyword evidence="4" id="KW-0413">Isomerase</keyword>
<protein>
    <recommendedName>
        <fullName evidence="2">peptidylprolyl isomerase</fullName>
        <ecNumber evidence="2">5.2.1.8</ecNumber>
    </recommendedName>
</protein>
<feature type="repeat" description="TPR" evidence="5">
    <location>
        <begin position="117"/>
        <end position="150"/>
    </location>
</feature>
<sequence>SSSVVVFSLQLVDFEKLDVFGTEVQESFRVAHCARRKEVGTCFFQQGNWHRALKRYQVVTSHLSYLEHWKDEAAKGEALLLRKACHLNIAACWLKLEAWREATESCSEVLRDEPGSVKALFRRGQALKELGEFRDAEHCFRKVLEVDKDNKDAARMLLKLRQSVKAEVEQKKEMFSRMARGIGSKSEAAVSPAAVDTPETVIPGASEPRPREPSRQDPGEAVRFKPEAEEVEEVKDEDDEVLWILGATAFLLTCASVGYWLSRRSR</sequence>
<evidence type="ECO:0000313" key="9">
    <source>
        <dbReference type="Proteomes" id="UP000654075"/>
    </source>
</evidence>
<evidence type="ECO:0000313" key="8">
    <source>
        <dbReference type="EMBL" id="CAE8597128.1"/>
    </source>
</evidence>
<comment type="catalytic activity">
    <reaction evidence="1">
        <text>[protein]-peptidylproline (omega=180) = [protein]-peptidylproline (omega=0)</text>
        <dbReference type="Rhea" id="RHEA:16237"/>
        <dbReference type="Rhea" id="RHEA-COMP:10747"/>
        <dbReference type="Rhea" id="RHEA-COMP:10748"/>
        <dbReference type="ChEBI" id="CHEBI:83833"/>
        <dbReference type="ChEBI" id="CHEBI:83834"/>
        <dbReference type="EC" id="5.2.1.8"/>
    </reaction>
</comment>
<keyword evidence="7" id="KW-1133">Transmembrane helix</keyword>
<organism evidence="8 9">
    <name type="scientific">Polarella glacialis</name>
    <name type="common">Dinoflagellate</name>
    <dbReference type="NCBI Taxonomy" id="89957"/>
    <lineage>
        <taxon>Eukaryota</taxon>
        <taxon>Sar</taxon>
        <taxon>Alveolata</taxon>
        <taxon>Dinophyceae</taxon>
        <taxon>Suessiales</taxon>
        <taxon>Suessiaceae</taxon>
        <taxon>Polarella</taxon>
    </lineage>
</organism>
<dbReference type="EC" id="5.2.1.8" evidence="2"/>
<feature type="compositionally biased region" description="Basic and acidic residues" evidence="6">
    <location>
        <begin position="208"/>
        <end position="228"/>
    </location>
</feature>
<feature type="transmembrane region" description="Helical" evidence="7">
    <location>
        <begin position="241"/>
        <end position="261"/>
    </location>
</feature>
<dbReference type="InterPro" id="IPR011990">
    <property type="entry name" value="TPR-like_helical_dom_sf"/>
</dbReference>
<dbReference type="PROSITE" id="PS50005">
    <property type="entry name" value="TPR"/>
    <property type="match status" value="1"/>
</dbReference>
<dbReference type="OrthoDB" id="442390at2759"/>
<keyword evidence="3" id="KW-0697">Rotamase</keyword>
<keyword evidence="5" id="KW-0802">TPR repeat</keyword>
<dbReference type="Gene3D" id="1.25.40.10">
    <property type="entry name" value="Tetratricopeptide repeat domain"/>
    <property type="match status" value="1"/>
</dbReference>
<dbReference type="Proteomes" id="UP000654075">
    <property type="component" value="Unassembled WGS sequence"/>
</dbReference>
<dbReference type="Pfam" id="PF00515">
    <property type="entry name" value="TPR_1"/>
    <property type="match status" value="1"/>
</dbReference>
<evidence type="ECO:0000256" key="4">
    <source>
        <dbReference type="ARBA" id="ARBA00023235"/>
    </source>
</evidence>
<dbReference type="InterPro" id="IPR050754">
    <property type="entry name" value="FKBP4/5/8-like"/>
</dbReference>
<dbReference type="PANTHER" id="PTHR46512:SF9">
    <property type="entry name" value="PEPTIDYLPROLYL ISOMERASE"/>
    <property type="match status" value="1"/>
</dbReference>
<feature type="region of interest" description="Disordered" evidence="6">
    <location>
        <begin position="187"/>
        <end position="230"/>
    </location>
</feature>
<feature type="non-terminal residue" evidence="8">
    <location>
        <position position="266"/>
    </location>
</feature>
<reference evidence="8" key="1">
    <citation type="submission" date="2021-02" db="EMBL/GenBank/DDBJ databases">
        <authorList>
            <person name="Dougan E. K."/>
            <person name="Rhodes N."/>
            <person name="Thang M."/>
            <person name="Chan C."/>
        </authorList>
    </citation>
    <scope>NUCLEOTIDE SEQUENCE</scope>
</reference>
<keyword evidence="7" id="KW-0472">Membrane</keyword>
<accession>A0A813EDC0</accession>
<evidence type="ECO:0000256" key="7">
    <source>
        <dbReference type="SAM" id="Phobius"/>
    </source>
</evidence>
<dbReference type="SUPFAM" id="SSF48452">
    <property type="entry name" value="TPR-like"/>
    <property type="match status" value="1"/>
</dbReference>
<evidence type="ECO:0000256" key="5">
    <source>
        <dbReference type="PROSITE-ProRule" id="PRU00339"/>
    </source>
</evidence>
<evidence type="ECO:0000256" key="3">
    <source>
        <dbReference type="ARBA" id="ARBA00023110"/>
    </source>
</evidence>
<name>A0A813EDC0_POLGL</name>